<dbReference type="EMBL" id="SRPY01001544">
    <property type="protein sequence ID" value="KAG5912865.1"/>
    <property type="molecule type" value="Genomic_DNA"/>
</dbReference>
<dbReference type="InterPro" id="IPR010721">
    <property type="entry name" value="UstE-like"/>
</dbReference>
<gene>
    <name evidence="1" type="ORF">E4U42_001747</name>
</gene>
<dbReference type="GO" id="GO:0016020">
    <property type="term" value="C:membrane"/>
    <property type="evidence" value="ECO:0007669"/>
    <property type="project" value="TreeGrafter"/>
</dbReference>
<proteinExistence type="predicted"/>
<dbReference type="Proteomes" id="UP000811619">
    <property type="component" value="Unassembled WGS sequence"/>
</dbReference>
<name>A0A8K0NH73_9HYPO</name>
<accession>A0A8K0NH73</accession>
<evidence type="ECO:0008006" key="3">
    <source>
        <dbReference type="Google" id="ProtNLM"/>
    </source>
</evidence>
<dbReference type="Pfam" id="PF06966">
    <property type="entry name" value="DUF1295"/>
    <property type="match status" value="1"/>
</dbReference>
<protein>
    <recommendedName>
        <fullName evidence="3">Steroid 5-alpha reductase C-terminal domain-containing protein</fullName>
    </recommendedName>
</protein>
<evidence type="ECO:0000313" key="2">
    <source>
        <dbReference type="Proteomes" id="UP000811619"/>
    </source>
</evidence>
<keyword evidence="2" id="KW-1185">Reference proteome</keyword>
<sequence length="88" mass="9310">MSLWTGLATAAAGALALGPVQVALGLSGPTGLLATTALSFTAPAFSSFLLLKVSGVPLTEARHDERFKDNKAYQAWKRDTPKVIPKLW</sequence>
<evidence type="ECO:0000313" key="1">
    <source>
        <dbReference type="EMBL" id="KAG5912865.1"/>
    </source>
</evidence>
<dbReference type="PANTHER" id="PTHR32251">
    <property type="entry name" value="3-OXO-5-ALPHA-STEROID 4-DEHYDROGENASE"/>
    <property type="match status" value="1"/>
</dbReference>
<dbReference type="AlphaFoldDB" id="A0A8K0NH73"/>
<organism evidence="1 2">
    <name type="scientific">Claviceps africana</name>
    <dbReference type="NCBI Taxonomy" id="83212"/>
    <lineage>
        <taxon>Eukaryota</taxon>
        <taxon>Fungi</taxon>
        <taxon>Dikarya</taxon>
        <taxon>Ascomycota</taxon>
        <taxon>Pezizomycotina</taxon>
        <taxon>Sordariomycetes</taxon>
        <taxon>Hypocreomycetidae</taxon>
        <taxon>Hypocreales</taxon>
        <taxon>Clavicipitaceae</taxon>
        <taxon>Claviceps</taxon>
    </lineage>
</organism>
<dbReference type="Gene3D" id="1.20.120.1630">
    <property type="match status" value="1"/>
</dbReference>
<comment type="caution">
    <text evidence="1">The sequence shown here is derived from an EMBL/GenBank/DDBJ whole genome shotgun (WGS) entry which is preliminary data.</text>
</comment>
<dbReference type="OrthoDB" id="201504at2759"/>
<reference evidence="1" key="1">
    <citation type="journal article" date="2020" name="bioRxiv">
        <title>Whole genome comparisons of ergot fungi reveals the divergence and evolution of species within the genus Claviceps are the result of varying mechanisms driving genome evolution and host range expansion.</title>
        <authorList>
            <person name="Wyka S.A."/>
            <person name="Mondo S.J."/>
            <person name="Liu M."/>
            <person name="Dettman J."/>
            <person name="Nalam V."/>
            <person name="Broders K.D."/>
        </authorList>
    </citation>
    <scope>NUCLEOTIDE SEQUENCE</scope>
    <source>
        <strain evidence="1">CCC 489</strain>
    </source>
</reference>
<dbReference type="PANTHER" id="PTHR32251:SF17">
    <property type="entry name" value="STEROID 5-ALPHA REDUCTASE C-TERMINAL DOMAIN-CONTAINING PROTEIN"/>
    <property type="match status" value="1"/>
</dbReference>